<dbReference type="Pfam" id="PF17766">
    <property type="entry name" value="fn3_6"/>
    <property type="match status" value="1"/>
</dbReference>
<dbReference type="Gramene" id="TVU41285">
    <property type="protein sequence ID" value="TVU41285"/>
    <property type="gene ID" value="EJB05_14788"/>
</dbReference>
<evidence type="ECO:0000256" key="1">
    <source>
        <dbReference type="SAM" id="Phobius"/>
    </source>
</evidence>
<feature type="domain" description="Subtilisin-like protease fibronectin type-III" evidence="2">
    <location>
        <begin position="26"/>
        <end position="120"/>
    </location>
</feature>
<evidence type="ECO:0000313" key="3">
    <source>
        <dbReference type="EMBL" id="TVU41285.1"/>
    </source>
</evidence>
<name>A0A5J9W065_9POAL</name>
<accession>A0A5J9W065</accession>
<evidence type="ECO:0000259" key="2">
    <source>
        <dbReference type="Pfam" id="PF17766"/>
    </source>
</evidence>
<dbReference type="EMBL" id="RWGY01000007">
    <property type="protein sequence ID" value="TVU41285.1"/>
    <property type="molecule type" value="Genomic_DNA"/>
</dbReference>
<feature type="non-terminal residue" evidence="3">
    <location>
        <position position="1"/>
    </location>
</feature>
<feature type="transmembrane region" description="Helical" evidence="1">
    <location>
        <begin position="7"/>
        <end position="29"/>
    </location>
</feature>
<keyword evidence="1" id="KW-0812">Transmembrane</keyword>
<proteinExistence type="predicted"/>
<keyword evidence="1" id="KW-0472">Membrane</keyword>
<dbReference type="Gene3D" id="2.60.40.2310">
    <property type="match status" value="1"/>
</dbReference>
<evidence type="ECO:0000313" key="4">
    <source>
        <dbReference type="Proteomes" id="UP000324897"/>
    </source>
</evidence>
<protein>
    <recommendedName>
        <fullName evidence="2">Subtilisin-like protease fibronectin type-III domain-containing protein</fullName>
    </recommendedName>
</protein>
<dbReference type="InterPro" id="IPR041469">
    <property type="entry name" value="Subtilisin-like_FN3"/>
</dbReference>
<keyword evidence="1" id="KW-1133">Transmembrane helix</keyword>
<sequence length="135" mass="14431">MYMFIRYNIYGLTVCYGPPLVCVCVVVHVSPGQNFSLGFARTVTHVGAPGAVYNVEITGSSSTQGMDITFAPETLEFSAQNRMATYTVTVSGVAPATEKVVSTALVWSAGHHVVRSPLVVYTVGVEMPPPDEMTP</sequence>
<dbReference type="Proteomes" id="UP000324897">
    <property type="component" value="Chromosome 4"/>
</dbReference>
<dbReference type="OrthoDB" id="4803627at2759"/>
<organism evidence="3 4">
    <name type="scientific">Eragrostis curvula</name>
    <name type="common">weeping love grass</name>
    <dbReference type="NCBI Taxonomy" id="38414"/>
    <lineage>
        <taxon>Eukaryota</taxon>
        <taxon>Viridiplantae</taxon>
        <taxon>Streptophyta</taxon>
        <taxon>Embryophyta</taxon>
        <taxon>Tracheophyta</taxon>
        <taxon>Spermatophyta</taxon>
        <taxon>Magnoliopsida</taxon>
        <taxon>Liliopsida</taxon>
        <taxon>Poales</taxon>
        <taxon>Poaceae</taxon>
        <taxon>PACMAD clade</taxon>
        <taxon>Chloridoideae</taxon>
        <taxon>Eragrostideae</taxon>
        <taxon>Eragrostidinae</taxon>
        <taxon>Eragrostis</taxon>
    </lineage>
</organism>
<gene>
    <name evidence="3" type="ORF">EJB05_14788</name>
</gene>
<keyword evidence="4" id="KW-1185">Reference proteome</keyword>
<reference evidence="3 4" key="1">
    <citation type="journal article" date="2019" name="Sci. Rep.">
        <title>A high-quality genome of Eragrostis curvula grass provides insights into Poaceae evolution and supports new strategies to enhance forage quality.</title>
        <authorList>
            <person name="Carballo J."/>
            <person name="Santos B.A.C.M."/>
            <person name="Zappacosta D."/>
            <person name="Garbus I."/>
            <person name="Selva J.P."/>
            <person name="Gallo C.A."/>
            <person name="Diaz A."/>
            <person name="Albertini E."/>
            <person name="Caccamo M."/>
            <person name="Echenique V."/>
        </authorList>
    </citation>
    <scope>NUCLEOTIDE SEQUENCE [LARGE SCALE GENOMIC DNA]</scope>
    <source>
        <strain evidence="4">cv. Victoria</strain>
        <tissue evidence="3">Leaf</tissue>
    </source>
</reference>
<comment type="caution">
    <text evidence="3">The sequence shown here is derived from an EMBL/GenBank/DDBJ whole genome shotgun (WGS) entry which is preliminary data.</text>
</comment>
<dbReference type="AlphaFoldDB" id="A0A5J9W065"/>